<name>A0AAW0FFB6_9APHY</name>
<feature type="domain" description="Aminoglycoside phosphotransferase" evidence="2">
    <location>
        <begin position="170"/>
        <end position="368"/>
    </location>
</feature>
<dbReference type="AlphaFoldDB" id="A0AAW0FFB6"/>
<evidence type="ECO:0000256" key="1">
    <source>
        <dbReference type="SAM" id="MobiDB-lite"/>
    </source>
</evidence>
<evidence type="ECO:0000313" key="4">
    <source>
        <dbReference type="Proteomes" id="UP001385951"/>
    </source>
</evidence>
<evidence type="ECO:0000313" key="3">
    <source>
        <dbReference type="EMBL" id="KAK7677750.1"/>
    </source>
</evidence>
<feature type="region of interest" description="Disordered" evidence="1">
    <location>
        <begin position="73"/>
        <end position="96"/>
    </location>
</feature>
<gene>
    <name evidence="3" type="ORF">QCA50_019302</name>
</gene>
<keyword evidence="4" id="KW-1185">Reference proteome</keyword>
<comment type="caution">
    <text evidence="3">The sequence shown here is derived from an EMBL/GenBank/DDBJ whole genome shotgun (WGS) entry which is preliminary data.</text>
</comment>
<sequence length="406" mass="46287">MCQISRSMISTTGTGYESLNKYVLRRITKLVEANPDGDMEGALQELYTKYSRKRPNVTDDHRVKRAHARIETRRTVPESVPSGPRNHDSTPLSFHPQRPFENGYVTIGSPVSPRVLELLQLEEEHSSSELSEAVLYLFATQKPLAVNITAAVVPLGDDIVIKTGYHVSLDELHMLQFLHTHEPTISAPRVHGHITIGPVSCLFMTRLPGNTLKSIWPTMTVSQKLAVQSSLNDMFITLRSVPWTDTCRADMSNTGFLGSLSPHPVCKDMRRTLRESKSPIRNEADFNEFIGTDEQSMKHTSPRYRSWVLSMLRSDHRIVLTHGDFHPNNVIVDVRVEDGHEKITVGIIDWETGGFYPEYWEYVKAMNLRTVKDDSDWWDFLPRSIVDYEQEIAIDRLLERSVLYGV</sequence>
<dbReference type="EMBL" id="JASBNA010000083">
    <property type="protein sequence ID" value="KAK7677750.1"/>
    <property type="molecule type" value="Genomic_DNA"/>
</dbReference>
<dbReference type="InterPro" id="IPR002575">
    <property type="entry name" value="Aminoglycoside_PTrfase"/>
</dbReference>
<proteinExistence type="predicted"/>
<dbReference type="CDD" id="cd05120">
    <property type="entry name" value="APH_ChoK_like"/>
    <property type="match status" value="1"/>
</dbReference>
<dbReference type="InterPro" id="IPR051678">
    <property type="entry name" value="AGP_Transferase"/>
</dbReference>
<dbReference type="Proteomes" id="UP001385951">
    <property type="component" value="Unassembled WGS sequence"/>
</dbReference>
<dbReference type="InterPro" id="IPR011009">
    <property type="entry name" value="Kinase-like_dom_sf"/>
</dbReference>
<organism evidence="3 4">
    <name type="scientific">Cerrena zonata</name>
    <dbReference type="NCBI Taxonomy" id="2478898"/>
    <lineage>
        <taxon>Eukaryota</taxon>
        <taxon>Fungi</taxon>
        <taxon>Dikarya</taxon>
        <taxon>Basidiomycota</taxon>
        <taxon>Agaricomycotina</taxon>
        <taxon>Agaricomycetes</taxon>
        <taxon>Polyporales</taxon>
        <taxon>Cerrenaceae</taxon>
        <taxon>Cerrena</taxon>
    </lineage>
</organism>
<dbReference type="Gene3D" id="3.90.1200.10">
    <property type="match status" value="1"/>
</dbReference>
<dbReference type="PANTHER" id="PTHR21310">
    <property type="entry name" value="AMINOGLYCOSIDE PHOSPHOTRANSFERASE-RELATED-RELATED"/>
    <property type="match status" value="1"/>
</dbReference>
<dbReference type="PANTHER" id="PTHR21310:SF58">
    <property type="entry name" value="AMINOGLYCOSIDE PHOSPHOTRANSFERASE DOMAIN-CONTAINING PROTEIN"/>
    <property type="match status" value="1"/>
</dbReference>
<reference evidence="3 4" key="1">
    <citation type="submission" date="2022-09" db="EMBL/GenBank/DDBJ databases">
        <authorList>
            <person name="Palmer J.M."/>
        </authorList>
    </citation>
    <scope>NUCLEOTIDE SEQUENCE [LARGE SCALE GENOMIC DNA]</scope>
    <source>
        <strain evidence="3 4">DSM 7382</strain>
    </source>
</reference>
<dbReference type="SUPFAM" id="SSF56112">
    <property type="entry name" value="Protein kinase-like (PK-like)"/>
    <property type="match status" value="1"/>
</dbReference>
<dbReference type="Pfam" id="PF01636">
    <property type="entry name" value="APH"/>
    <property type="match status" value="1"/>
</dbReference>
<evidence type="ECO:0000259" key="2">
    <source>
        <dbReference type="Pfam" id="PF01636"/>
    </source>
</evidence>
<accession>A0AAW0FFB6</accession>
<protein>
    <recommendedName>
        <fullName evidence="2">Aminoglycoside phosphotransferase domain-containing protein</fullName>
    </recommendedName>
</protein>